<dbReference type="EMBL" id="CP154792">
    <property type="protein sequence ID" value="XAN16111.1"/>
    <property type="molecule type" value="Genomic_DNA"/>
</dbReference>
<dbReference type="Gene3D" id="1.10.10.10">
    <property type="entry name" value="Winged helix-like DNA-binding domain superfamily/Winged helix DNA-binding domain"/>
    <property type="match status" value="1"/>
</dbReference>
<evidence type="ECO:0000256" key="2">
    <source>
        <dbReference type="ARBA" id="ARBA00023015"/>
    </source>
</evidence>
<reference evidence="6 8" key="1">
    <citation type="submission" date="2020-05" db="EMBL/GenBank/DDBJ databases">
        <title>FDA dAtabase for Regulatory Grade micrObial Sequences (FDA-ARGOS): Supporting development and validation of Infectious Disease Dx tests.</title>
        <authorList>
            <person name="Sproer C."/>
            <person name="Gronow S."/>
            <person name="Severitt S."/>
            <person name="Schroder I."/>
            <person name="Tallon L."/>
            <person name="Sadzewicz L."/>
            <person name="Zhao X."/>
            <person name="Vavikolanu K."/>
            <person name="Mehta A."/>
            <person name="Aluvathingal J."/>
            <person name="Nadendla S."/>
            <person name="Myers T."/>
            <person name="Yan Y."/>
            <person name="Sichtig H."/>
        </authorList>
    </citation>
    <scope>NUCLEOTIDE SEQUENCE [LARGE SCALE GENOMIC DNA]</scope>
    <source>
        <strain evidence="6 8">FDAARGOS_787</strain>
    </source>
</reference>
<dbReference type="EMBL" id="CP054569">
    <property type="protein sequence ID" value="QKQ49405.1"/>
    <property type="molecule type" value="Genomic_DNA"/>
</dbReference>
<reference evidence="7 9" key="2">
    <citation type="submission" date="2024-05" db="EMBL/GenBank/DDBJ databases">
        <title>Achromobacter denitrificans. BP1, complete genome.</title>
        <authorList>
            <person name="Zhang B."/>
        </authorList>
    </citation>
    <scope>NUCLEOTIDE SEQUENCE [LARGE SCALE GENOMIC DNA]</scope>
    <source>
        <strain evidence="7 9">BP1</strain>
    </source>
</reference>
<evidence type="ECO:0000313" key="9">
    <source>
        <dbReference type="Proteomes" id="UP001446337"/>
    </source>
</evidence>
<dbReference type="Pfam" id="PF00126">
    <property type="entry name" value="HTH_1"/>
    <property type="match status" value="1"/>
</dbReference>
<keyword evidence="3" id="KW-0238">DNA-binding</keyword>
<dbReference type="SUPFAM" id="SSF46785">
    <property type="entry name" value="Winged helix' DNA-binding domain"/>
    <property type="match status" value="1"/>
</dbReference>
<dbReference type="GO" id="GO:0003677">
    <property type="term" value="F:DNA binding"/>
    <property type="evidence" value="ECO:0007669"/>
    <property type="project" value="UniProtKB-KW"/>
</dbReference>
<dbReference type="Gene3D" id="3.40.190.10">
    <property type="entry name" value="Periplasmic binding protein-like II"/>
    <property type="match status" value="2"/>
</dbReference>
<comment type="similarity">
    <text evidence="1">Belongs to the LysR transcriptional regulatory family.</text>
</comment>
<gene>
    <name evidence="7" type="ORF">AAIK43_32870</name>
    <name evidence="6" type="ORF">FOC81_22925</name>
</gene>
<dbReference type="Pfam" id="PF03466">
    <property type="entry name" value="LysR_substrate"/>
    <property type="match status" value="1"/>
</dbReference>
<evidence type="ECO:0000256" key="1">
    <source>
        <dbReference type="ARBA" id="ARBA00009437"/>
    </source>
</evidence>
<dbReference type="Proteomes" id="UP001446337">
    <property type="component" value="Chromosome"/>
</dbReference>
<keyword evidence="9" id="KW-1185">Reference proteome</keyword>
<dbReference type="GO" id="GO:0003700">
    <property type="term" value="F:DNA-binding transcription factor activity"/>
    <property type="evidence" value="ECO:0007669"/>
    <property type="project" value="InterPro"/>
</dbReference>
<dbReference type="Proteomes" id="UP000509782">
    <property type="component" value="Chromosome"/>
</dbReference>
<evidence type="ECO:0000256" key="3">
    <source>
        <dbReference type="ARBA" id="ARBA00023125"/>
    </source>
</evidence>
<dbReference type="GO" id="GO:0032993">
    <property type="term" value="C:protein-DNA complex"/>
    <property type="evidence" value="ECO:0007669"/>
    <property type="project" value="TreeGrafter"/>
</dbReference>
<dbReference type="PANTHER" id="PTHR30346">
    <property type="entry name" value="TRANSCRIPTIONAL DUAL REGULATOR HCAR-RELATED"/>
    <property type="match status" value="1"/>
</dbReference>
<dbReference type="RefSeq" id="WP_088147825.1">
    <property type="nucleotide sequence ID" value="NZ_CADIKP010000001.1"/>
</dbReference>
<dbReference type="PROSITE" id="PS50931">
    <property type="entry name" value="HTH_LYSR"/>
    <property type="match status" value="1"/>
</dbReference>
<evidence type="ECO:0000256" key="4">
    <source>
        <dbReference type="ARBA" id="ARBA00023163"/>
    </source>
</evidence>
<evidence type="ECO:0000259" key="5">
    <source>
        <dbReference type="PROSITE" id="PS50931"/>
    </source>
</evidence>
<dbReference type="InterPro" id="IPR000847">
    <property type="entry name" value="LysR_HTH_N"/>
</dbReference>
<sequence>MKISLRHIRCALAVTRHGNITQAAEHLNVSQPAVSAALNELEEHLGQVLFVRQRGQGVTLTPFGRQAMDKALHVMASVHEFEHLADSGNTLSGDLMLGCFEDLAPYCLPQLLRGLKERHPAMAVTIREYGFDQISKQLGNGTLDAALSYDLGLPEGIQSTVLCELAAYALLPAEHPLARHSKVSLRQLCDHPLVLTEQAYSSQHFLDLFRFHGLQPRNLSKTYSFELQRGLVANGFGVAVAYTRPFGDHSYDGQPLAIRPIADPLPLQRIVLAQPRARCDSPLVNALREQALQWFGENPVFGWRAKGPDASLS</sequence>
<evidence type="ECO:0000313" key="6">
    <source>
        <dbReference type="EMBL" id="QKQ49405.1"/>
    </source>
</evidence>
<evidence type="ECO:0000313" key="7">
    <source>
        <dbReference type="EMBL" id="XAN16111.1"/>
    </source>
</evidence>
<dbReference type="InterPro" id="IPR036388">
    <property type="entry name" value="WH-like_DNA-bd_sf"/>
</dbReference>
<dbReference type="PRINTS" id="PR00039">
    <property type="entry name" value="HTHLYSR"/>
</dbReference>
<name>A0A6J5H2M6_ACHDE</name>
<feature type="domain" description="HTH lysR-type" evidence="5">
    <location>
        <begin position="3"/>
        <end position="61"/>
    </location>
</feature>
<proteinExistence type="inferred from homology"/>
<dbReference type="AlphaFoldDB" id="A0A6J5H2M6"/>
<dbReference type="SUPFAM" id="SSF53850">
    <property type="entry name" value="Periplasmic binding protein-like II"/>
    <property type="match status" value="1"/>
</dbReference>
<evidence type="ECO:0000313" key="8">
    <source>
        <dbReference type="Proteomes" id="UP000509782"/>
    </source>
</evidence>
<organism evidence="6 8">
    <name type="scientific">Achromobacter denitrificans</name>
    <name type="common">Alcaligenes denitrificans</name>
    <dbReference type="NCBI Taxonomy" id="32002"/>
    <lineage>
        <taxon>Bacteria</taxon>
        <taxon>Pseudomonadati</taxon>
        <taxon>Pseudomonadota</taxon>
        <taxon>Betaproteobacteria</taxon>
        <taxon>Burkholderiales</taxon>
        <taxon>Alcaligenaceae</taxon>
        <taxon>Achromobacter</taxon>
    </lineage>
</organism>
<keyword evidence="4" id="KW-0804">Transcription</keyword>
<dbReference type="InterPro" id="IPR036390">
    <property type="entry name" value="WH_DNA-bd_sf"/>
</dbReference>
<keyword evidence="2" id="KW-0805">Transcription regulation</keyword>
<protein>
    <submittedName>
        <fullName evidence="6">LysR family transcriptional regulator</fullName>
    </submittedName>
</protein>
<dbReference type="PANTHER" id="PTHR30346:SF0">
    <property type="entry name" value="HCA OPERON TRANSCRIPTIONAL ACTIVATOR HCAR"/>
    <property type="match status" value="1"/>
</dbReference>
<accession>A0A6J5H2M6</accession>
<dbReference type="InterPro" id="IPR005119">
    <property type="entry name" value="LysR_subst-bd"/>
</dbReference>